<keyword evidence="5 7" id="KW-1133">Transmembrane helix</keyword>
<evidence type="ECO:0000256" key="6">
    <source>
        <dbReference type="ARBA" id="ARBA00023136"/>
    </source>
</evidence>
<keyword evidence="4 7" id="KW-0812">Transmembrane</keyword>
<protein>
    <submittedName>
        <fullName evidence="9">Binding-protein-dependent transport systems inner membrane component</fullName>
    </submittedName>
</protein>
<keyword evidence="6 7" id="KW-0472">Membrane</keyword>
<evidence type="ECO:0000313" key="10">
    <source>
        <dbReference type="Proteomes" id="UP000002064"/>
    </source>
</evidence>
<evidence type="ECO:0000259" key="8">
    <source>
        <dbReference type="PROSITE" id="PS50928"/>
    </source>
</evidence>
<dbReference type="CDD" id="cd06261">
    <property type="entry name" value="TM_PBP2"/>
    <property type="match status" value="1"/>
</dbReference>
<dbReference type="Pfam" id="PF00528">
    <property type="entry name" value="BPD_transp_1"/>
    <property type="match status" value="1"/>
</dbReference>
<dbReference type="Proteomes" id="UP000002064">
    <property type="component" value="Chromosome"/>
</dbReference>
<feature type="transmembrane region" description="Helical" evidence="7">
    <location>
        <begin position="130"/>
        <end position="151"/>
    </location>
</feature>
<evidence type="ECO:0000256" key="7">
    <source>
        <dbReference type="RuleBase" id="RU363032"/>
    </source>
</evidence>
<proteinExistence type="inferred from homology"/>
<dbReference type="SUPFAM" id="SSF161098">
    <property type="entry name" value="MetI-like"/>
    <property type="match status" value="1"/>
</dbReference>
<feature type="transmembrane region" description="Helical" evidence="7">
    <location>
        <begin position="205"/>
        <end position="227"/>
    </location>
</feature>
<keyword evidence="3" id="KW-1003">Cell membrane</keyword>
<evidence type="ECO:0000256" key="4">
    <source>
        <dbReference type="ARBA" id="ARBA00022692"/>
    </source>
</evidence>
<keyword evidence="10" id="KW-1185">Reference proteome</keyword>
<reference evidence="9 10" key="1">
    <citation type="submission" date="2010-05" db="EMBL/GenBank/DDBJ databases">
        <title>Complete sequence of Thermoanaerobacter mathranii subsp. mathranii mathranii str. A3.</title>
        <authorList>
            <consortium name="US DOE Joint Genome Institute"/>
            <person name="Lucas S."/>
            <person name="Copeland A."/>
            <person name="Lapidus A."/>
            <person name="Cheng J.-F."/>
            <person name="Bruce D."/>
            <person name="Goodwin L."/>
            <person name="Pitluck S."/>
            <person name="Held B."/>
            <person name="Detter J.C."/>
            <person name="Han C."/>
            <person name="Tapia R."/>
            <person name="Land M."/>
            <person name="Hauser L."/>
            <person name="Kyrpides N."/>
            <person name="Mikhailova N."/>
            <person name="Zhou J."/>
            <person name="Hemme C."/>
            <person name="Woyke T."/>
        </authorList>
    </citation>
    <scope>NUCLEOTIDE SEQUENCE [LARGE SCALE GENOMIC DNA]</scope>
    <source>
        <strain evidence="9 10">A3</strain>
    </source>
</reference>
<evidence type="ECO:0000256" key="3">
    <source>
        <dbReference type="ARBA" id="ARBA00022475"/>
    </source>
</evidence>
<feature type="transmembrane region" description="Helical" evidence="7">
    <location>
        <begin position="163"/>
        <end position="184"/>
    </location>
</feature>
<feature type="transmembrane region" description="Helical" evidence="7">
    <location>
        <begin position="30"/>
        <end position="51"/>
    </location>
</feature>
<evidence type="ECO:0000256" key="5">
    <source>
        <dbReference type="ARBA" id="ARBA00022989"/>
    </source>
</evidence>
<feature type="transmembrane region" description="Helical" evidence="7">
    <location>
        <begin position="99"/>
        <end position="118"/>
    </location>
</feature>
<comment type="subcellular location">
    <subcellularLocation>
        <location evidence="1 7">Cell membrane</location>
        <topology evidence="1 7">Multi-pass membrane protein</topology>
    </subcellularLocation>
</comment>
<name>A0ABM5LRJ2_THEM3</name>
<dbReference type="PANTHER" id="PTHR43744:SF2">
    <property type="entry name" value="ARABINOOLIGOSACCHARIDES TRANSPORT SYSTEM PERMEASE PROTEIN ARAQ"/>
    <property type="match status" value="1"/>
</dbReference>
<sequence length="299" mass="33755">MGINDSSVKIKQEYISSKGKLSMKKVMPNIVVFVFFVILAILALFPFYYLLIGSFKPATELFRKGLDMKIDLNIMSFKNYAILFSEEGSLYRQWYKNSLLMTLVGTVVTLLLSSMVGYGLAKYQFKGKNLVFMLVLLIIFVPFEILMLPLYRLILSFRLINTYWGVILPGIVSPIAVFFFRQYADGLPKELMDAARIDGATEFGIYWRIMVPLMKPAFGAMAIFVALGNWNNFVWPLIVMRTEDMFTLPVGLMTLLTPYGSNYQILLAGSALAIVPIIILFLINQNAFISGLTGGSIKE</sequence>
<evidence type="ECO:0000256" key="1">
    <source>
        <dbReference type="ARBA" id="ARBA00004651"/>
    </source>
</evidence>
<evidence type="ECO:0000313" key="9">
    <source>
        <dbReference type="EMBL" id="ADH61397.1"/>
    </source>
</evidence>
<gene>
    <name evidence="9" type="ordered locus">Tmath_1692</name>
</gene>
<keyword evidence="2 7" id="KW-0813">Transport</keyword>
<evidence type="ECO:0000256" key="2">
    <source>
        <dbReference type="ARBA" id="ARBA00022448"/>
    </source>
</evidence>
<dbReference type="InterPro" id="IPR000515">
    <property type="entry name" value="MetI-like"/>
</dbReference>
<feature type="transmembrane region" description="Helical" evidence="7">
    <location>
        <begin position="263"/>
        <end position="283"/>
    </location>
</feature>
<feature type="domain" description="ABC transmembrane type-1" evidence="8">
    <location>
        <begin position="95"/>
        <end position="284"/>
    </location>
</feature>
<dbReference type="EMBL" id="CP002032">
    <property type="protein sequence ID" value="ADH61397.1"/>
    <property type="molecule type" value="Genomic_DNA"/>
</dbReference>
<dbReference type="InterPro" id="IPR035906">
    <property type="entry name" value="MetI-like_sf"/>
</dbReference>
<accession>A0ABM5LRJ2</accession>
<organism evidence="9 10">
    <name type="scientific">Thermoanaerobacter mathranii subsp. mathranii (strain DSM 11426 / CCUG 53645 / CIP 108742 / A3)</name>
    <dbReference type="NCBI Taxonomy" id="583358"/>
    <lineage>
        <taxon>Bacteria</taxon>
        <taxon>Bacillati</taxon>
        <taxon>Bacillota</taxon>
        <taxon>Clostridia</taxon>
        <taxon>Thermoanaerobacterales</taxon>
        <taxon>Thermoanaerobacteraceae</taxon>
        <taxon>Thermoanaerobacter</taxon>
    </lineage>
</organism>
<comment type="similarity">
    <text evidence="7">Belongs to the binding-protein-dependent transport system permease family.</text>
</comment>
<dbReference type="PANTHER" id="PTHR43744">
    <property type="entry name" value="ABC TRANSPORTER PERMEASE PROTEIN MG189-RELATED-RELATED"/>
    <property type="match status" value="1"/>
</dbReference>
<dbReference type="PROSITE" id="PS50928">
    <property type="entry name" value="ABC_TM1"/>
    <property type="match status" value="1"/>
</dbReference>
<dbReference type="Gene3D" id="1.10.3720.10">
    <property type="entry name" value="MetI-like"/>
    <property type="match status" value="1"/>
</dbReference>